<organism evidence="1 2">
    <name type="scientific">Methylophaga thalassica</name>
    <dbReference type="NCBI Taxonomy" id="40223"/>
    <lineage>
        <taxon>Bacteria</taxon>
        <taxon>Pseudomonadati</taxon>
        <taxon>Pseudomonadota</taxon>
        <taxon>Gammaproteobacteria</taxon>
        <taxon>Thiotrichales</taxon>
        <taxon>Piscirickettsiaceae</taxon>
        <taxon>Methylophaga</taxon>
    </lineage>
</organism>
<keyword evidence="2" id="KW-1185">Reference proteome</keyword>
<protein>
    <submittedName>
        <fullName evidence="1">Uncharacterized protein</fullName>
    </submittedName>
</protein>
<comment type="caution">
    <text evidence="1">The sequence shown here is derived from an EMBL/GenBank/DDBJ whole genome shotgun (WGS) entry which is preliminary data.</text>
</comment>
<sequence length="165" mass="18622">MLAFFSFFLSPSIAKIITGSELHGYESHPDIHFPQFMNSPPLAPALILASFSGCEDICPSNYQLIKELNEAYPSELNLYVVNIGDEVDKETYLTWLAEYTGLNVQELSGFDLVHENIQQLANGVINHAGYLYSYFPQDNSLLTYTNPTTKKILQDLNIKAEKHNE</sequence>
<name>A0ABQ5TTE5_9GAMM</name>
<evidence type="ECO:0000313" key="2">
    <source>
        <dbReference type="Proteomes" id="UP001161423"/>
    </source>
</evidence>
<dbReference type="EMBL" id="BSND01000003">
    <property type="protein sequence ID" value="GLP99060.1"/>
    <property type="molecule type" value="Genomic_DNA"/>
</dbReference>
<evidence type="ECO:0000313" key="1">
    <source>
        <dbReference type="EMBL" id="GLP99060.1"/>
    </source>
</evidence>
<accession>A0ABQ5TTE5</accession>
<proteinExistence type="predicted"/>
<gene>
    <name evidence="1" type="ORF">GCM10007891_09140</name>
</gene>
<reference evidence="1" key="2">
    <citation type="submission" date="2023-01" db="EMBL/GenBank/DDBJ databases">
        <title>Draft genome sequence of Methylophaga thalassica strain NBRC 102424.</title>
        <authorList>
            <person name="Sun Q."/>
            <person name="Mori K."/>
        </authorList>
    </citation>
    <scope>NUCLEOTIDE SEQUENCE</scope>
    <source>
        <strain evidence="1">NBRC 102424</strain>
    </source>
</reference>
<dbReference type="Proteomes" id="UP001161423">
    <property type="component" value="Unassembled WGS sequence"/>
</dbReference>
<reference evidence="1" key="1">
    <citation type="journal article" date="2014" name="Int. J. Syst. Evol. Microbiol.">
        <title>Complete genome of a new Firmicutes species belonging to the dominant human colonic microbiota ('Ruminococcus bicirculans') reveals two chromosomes and a selective capacity to utilize plant glucans.</title>
        <authorList>
            <consortium name="NISC Comparative Sequencing Program"/>
            <person name="Wegmann U."/>
            <person name="Louis P."/>
            <person name="Goesmann A."/>
            <person name="Henrissat B."/>
            <person name="Duncan S.H."/>
            <person name="Flint H.J."/>
        </authorList>
    </citation>
    <scope>NUCLEOTIDE SEQUENCE</scope>
    <source>
        <strain evidence="1">NBRC 102424</strain>
    </source>
</reference>